<feature type="domain" description="EF-hand" evidence="4">
    <location>
        <begin position="46"/>
        <end position="81"/>
    </location>
</feature>
<reference evidence="5" key="2">
    <citation type="submission" date="2025-08" db="UniProtKB">
        <authorList>
            <consortium name="Ensembl"/>
        </authorList>
    </citation>
    <scope>IDENTIFICATION</scope>
</reference>
<evidence type="ECO:0000313" key="6">
    <source>
        <dbReference type="Proteomes" id="UP000694620"/>
    </source>
</evidence>
<dbReference type="Pfam" id="PF00036">
    <property type="entry name" value="EF-hand_1"/>
    <property type="match status" value="1"/>
</dbReference>
<protein>
    <recommendedName>
        <fullName evidence="4">EF-hand domain-containing protein</fullName>
    </recommendedName>
</protein>
<evidence type="ECO:0000256" key="1">
    <source>
        <dbReference type="ARBA" id="ARBA00007323"/>
    </source>
</evidence>
<dbReference type="GeneTree" id="ENSGT00980000202009"/>
<dbReference type="PANTHER" id="PTHR11639">
    <property type="entry name" value="S100 CALCIUM-BINDING PROTEIN"/>
    <property type="match status" value="1"/>
</dbReference>
<keyword evidence="6" id="KW-1185">Reference proteome</keyword>
<comment type="similarity">
    <text evidence="1">Belongs to the S-100 family.</text>
</comment>
<keyword evidence="3" id="KW-0106">Calcium</keyword>
<dbReference type="Gene3D" id="1.10.238.10">
    <property type="entry name" value="EF-hand"/>
    <property type="match status" value="1"/>
</dbReference>
<evidence type="ECO:0000259" key="4">
    <source>
        <dbReference type="PROSITE" id="PS50222"/>
    </source>
</evidence>
<evidence type="ECO:0000256" key="2">
    <source>
        <dbReference type="ARBA" id="ARBA00022723"/>
    </source>
</evidence>
<dbReference type="SMART" id="SM00054">
    <property type="entry name" value="EFh"/>
    <property type="match status" value="1"/>
</dbReference>
<accession>A0A8C4SUV8</accession>
<dbReference type="PROSITE" id="PS50222">
    <property type="entry name" value="EF_HAND_2"/>
    <property type="match status" value="1"/>
</dbReference>
<sequence>MAQVELAVYSLLEVFHKYAAVEGDLLQLNIRELQTLLQRELPTIKQDETSTEKAMTMLDTDGNGEVDFKEFMTFIAKFALAVDMAVIRTVASSGT</sequence>
<proteinExistence type="inferred from homology"/>
<dbReference type="CDD" id="cd00213">
    <property type="entry name" value="S-100"/>
    <property type="match status" value="1"/>
</dbReference>
<evidence type="ECO:0000313" key="5">
    <source>
        <dbReference type="Ensembl" id="ENSECRP00000021839.1"/>
    </source>
</evidence>
<dbReference type="GO" id="GO:0046914">
    <property type="term" value="F:transition metal ion binding"/>
    <property type="evidence" value="ECO:0007669"/>
    <property type="project" value="InterPro"/>
</dbReference>
<dbReference type="InterPro" id="IPR011992">
    <property type="entry name" value="EF-hand-dom_pair"/>
</dbReference>
<reference evidence="5" key="1">
    <citation type="submission" date="2021-06" db="EMBL/GenBank/DDBJ databases">
        <authorList>
            <consortium name="Wellcome Sanger Institute Data Sharing"/>
        </authorList>
    </citation>
    <scope>NUCLEOTIDE SEQUENCE [LARGE SCALE GENOMIC DNA]</scope>
</reference>
<dbReference type="GO" id="GO:0048306">
    <property type="term" value="F:calcium-dependent protein binding"/>
    <property type="evidence" value="ECO:0007669"/>
    <property type="project" value="TreeGrafter"/>
</dbReference>
<dbReference type="SUPFAM" id="SSF47473">
    <property type="entry name" value="EF-hand"/>
    <property type="match status" value="1"/>
</dbReference>
<dbReference type="InterPro" id="IPR018247">
    <property type="entry name" value="EF_Hand_1_Ca_BS"/>
</dbReference>
<keyword evidence="2" id="KW-0479">Metal-binding</keyword>
<dbReference type="Ensembl" id="ENSECRT00000022309.1">
    <property type="protein sequence ID" value="ENSECRP00000021839.1"/>
    <property type="gene ID" value="ENSECRG00000014753.1"/>
</dbReference>
<dbReference type="Pfam" id="PF01023">
    <property type="entry name" value="S_100"/>
    <property type="match status" value="1"/>
</dbReference>
<dbReference type="AlphaFoldDB" id="A0A8C4SUV8"/>
<dbReference type="PANTHER" id="PTHR11639:SF134">
    <property type="entry name" value="PROTEIN S100-A1-RELATED"/>
    <property type="match status" value="1"/>
</dbReference>
<dbReference type="Proteomes" id="UP000694620">
    <property type="component" value="Chromosome 18"/>
</dbReference>
<evidence type="ECO:0000256" key="3">
    <source>
        <dbReference type="ARBA" id="ARBA00022837"/>
    </source>
</evidence>
<dbReference type="SMART" id="SM01394">
    <property type="entry name" value="S_100"/>
    <property type="match status" value="1"/>
</dbReference>
<dbReference type="InterPro" id="IPR034325">
    <property type="entry name" value="S-100_dom"/>
</dbReference>
<dbReference type="GO" id="GO:0005509">
    <property type="term" value="F:calcium ion binding"/>
    <property type="evidence" value="ECO:0007669"/>
    <property type="project" value="InterPro"/>
</dbReference>
<dbReference type="PROSITE" id="PS00018">
    <property type="entry name" value="EF_HAND_1"/>
    <property type="match status" value="1"/>
</dbReference>
<organism evidence="5 6">
    <name type="scientific">Erpetoichthys calabaricus</name>
    <name type="common">Rope fish</name>
    <name type="synonym">Calamoichthys calabaricus</name>
    <dbReference type="NCBI Taxonomy" id="27687"/>
    <lineage>
        <taxon>Eukaryota</taxon>
        <taxon>Metazoa</taxon>
        <taxon>Chordata</taxon>
        <taxon>Craniata</taxon>
        <taxon>Vertebrata</taxon>
        <taxon>Euteleostomi</taxon>
        <taxon>Actinopterygii</taxon>
        <taxon>Polypteriformes</taxon>
        <taxon>Polypteridae</taxon>
        <taxon>Erpetoichthys</taxon>
    </lineage>
</organism>
<dbReference type="InterPro" id="IPR013787">
    <property type="entry name" value="S100_Ca-bd_sub"/>
</dbReference>
<name>A0A8C4SUV8_ERPCA</name>
<reference evidence="5" key="3">
    <citation type="submission" date="2025-09" db="UniProtKB">
        <authorList>
            <consortium name="Ensembl"/>
        </authorList>
    </citation>
    <scope>IDENTIFICATION</scope>
</reference>
<dbReference type="InterPro" id="IPR002048">
    <property type="entry name" value="EF_hand_dom"/>
</dbReference>